<dbReference type="InterPro" id="IPR023151">
    <property type="entry name" value="PEP_util_CS"/>
</dbReference>
<keyword evidence="18" id="KW-1185">Reference proteome</keyword>
<dbReference type="Pfam" id="PF05524">
    <property type="entry name" value="PEP-utilisers_N"/>
    <property type="match status" value="1"/>
</dbReference>
<evidence type="ECO:0000256" key="3">
    <source>
        <dbReference type="ARBA" id="ARBA00004496"/>
    </source>
</evidence>
<dbReference type="PROSITE" id="PS00370">
    <property type="entry name" value="PEP_ENZYMES_PHOS_SITE"/>
    <property type="match status" value="1"/>
</dbReference>
<dbReference type="Pfam" id="PF00381">
    <property type="entry name" value="PTS-HPr"/>
    <property type="match status" value="1"/>
</dbReference>
<dbReference type="PROSITE" id="PS51350">
    <property type="entry name" value="PTS_HPR_DOM"/>
    <property type="match status" value="1"/>
</dbReference>
<evidence type="ECO:0000256" key="8">
    <source>
        <dbReference type="ARBA" id="ARBA00022553"/>
    </source>
</evidence>
<dbReference type="PROSITE" id="PS00742">
    <property type="entry name" value="PEP_ENZYMES_2"/>
    <property type="match status" value="1"/>
</dbReference>
<dbReference type="InterPro" id="IPR035895">
    <property type="entry name" value="HPr-like_sf"/>
</dbReference>
<keyword evidence="11" id="KW-0598">Phosphotransferase system</keyword>
<comment type="similarity">
    <text evidence="4">Belongs to the PEP-utilizing enzyme family.</text>
</comment>
<dbReference type="InterPro" id="IPR016152">
    <property type="entry name" value="PTrfase/Anion_transptr"/>
</dbReference>
<dbReference type="SUPFAM" id="SSF52009">
    <property type="entry name" value="Phosphohistidine domain"/>
    <property type="match status" value="1"/>
</dbReference>
<gene>
    <name evidence="17" type="primary">ptsP_2</name>
    <name evidence="17" type="ORF">GCM10022278_10150</name>
</gene>
<organism evidence="17 18">
    <name type="scientific">Allohahella marinimesophila</name>
    <dbReference type="NCBI Taxonomy" id="1054972"/>
    <lineage>
        <taxon>Bacteria</taxon>
        <taxon>Pseudomonadati</taxon>
        <taxon>Pseudomonadota</taxon>
        <taxon>Gammaproteobacteria</taxon>
        <taxon>Oceanospirillales</taxon>
        <taxon>Hahellaceae</taxon>
        <taxon>Allohahella</taxon>
    </lineage>
</organism>
<evidence type="ECO:0000313" key="17">
    <source>
        <dbReference type="EMBL" id="GAA3953189.1"/>
    </source>
</evidence>
<dbReference type="SUPFAM" id="SSF51621">
    <property type="entry name" value="Phosphoenolpyruvate/pyruvate domain"/>
    <property type="match status" value="1"/>
</dbReference>
<protein>
    <recommendedName>
        <fullName evidence="5">phosphoenolpyruvate--protein phosphotransferase</fullName>
        <ecNumber evidence="5">2.7.3.9</ecNumber>
    </recommendedName>
</protein>
<keyword evidence="9" id="KW-0762">Sugar transport</keyword>
<dbReference type="InterPro" id="IPR006318">
    <property type="entry name" value="PTS_EI-like"/>
</dbReference>
<dbReference type="Proteomes" id="UP001501337">
    <property type="component" value="Unassembled WGS sequence"/>
</dbReference>
<dbReference type="NCBIfam" id="TIGR01417">
    <property type="entry name" value="PTS_I_fam"/>
    <property type="match status" value="1"/>
</dbReference>
<dbReference type="InterPro" id="IPR008279">
    <property type="entry name" value="PEP-util_enz_mobile_dom"/>
</dbReference>
<evidence type="ECO:0000256" key="10">
    <source>
        <dbReference type="ARBA" id="ARBA00022679"/>
    </source>
</evidence>
<dbReference type="NCBIfam" id="TIGR01003">
    <property type="entry name" value="PTS_HPr_family"/>
    <property type="match status" value="1"/>
</dbReference>
<accession>A0ABP7NSE2</accession>
<dbReference type="PROSITE" id="PS00369">
    <property type="entry name" value="PTS_HPR_HIS"/>
    <property type="match status" value="1"/>
</dbReference>
<dbReference type="NCBIfam" id="NF008319">
    <property type="entry name" value="PRK11109.1"/>
    <property type="match status" value="1"/>
</dbReference>
<feature type="domain" description="PTS EIIA type-2" evidence="15">
    <location>
        <begin position="2"/>
        <end position="147"/>
    </location>
</feature>
<dbReference type="PRINTS" id="PR01736">
    <property type="entry name" value="PHPHTRNFRASE"/>
</dbReference>
<dbReference type="Gene3D" id="3.20.20.60">
    <property type="entry name" value="Phosphoenolpyruvate-binding domains"/>
    <property type="match status" value="1"/>
</dbReference>
<dbReference type="InterPro" id="IPR000121">
    <property type="entry name" value="PEP_util_C"/>
</dbReference>
<dbReference type="PRINTS" id="PR00107">
    <property type="entry name" value="PHOSPHOCPHPR"/>
</dbReference>
<dbReference type="Pfam" id="PF00359">
    <property type="entry name" value="PTS_EIIA_2"/>
    <property type="match status" value="1"/>
</dbReference>
<evidence type="ECO:0000256" key="4">
    <source>
        <dbReference type="ARBA" id="ARBA00007837"/>
    </source>
</evidence>
<evidence type="ECO:0000256" key="13">
    <source>
        <dbReference type="ARBA" id="ARBA00022777"/>
    </source>
</evidence>
<dbReference type="SUPFAM" id="SSF47831">
    <property type="entry name" value="Enzyme I of the PEP:sugar phosphotransferase system HPr-binding (sub)domain"/>
    <property type="match status" value="1"/>
</dbReference>
<evidence type="ECO:0000256" key="2">
    <source>
        <dbReference type="ARBA" id="ARBA00001946"/>
    </source>
</evidence>
<dbReference type="EC" id="2.7.3.9" evidence="5"/>
<evidence type="ECO:0000256" key="11">
    <source>
        <dbReference type="ARBA" id="ARBA00022683"/>
    </source>
</evidence>
<name>A0ABP7NSE2_9GAMM</name>
<comment type="subcellular location">
    <subcellularLocation>
        <location evidence="3">Cytoplasm</location>
    </subcellularLocation>
</comment>
<reference evidence="18" key="1">
    <citation type="journal article" date="2019" name="Int. J. Syst. Evol. Microbiol.">
        <title>The Global Catalogue of Microorganisms (GCM) 10K type strain sequencing project: providing services to taxonomists for standard genome sequencing and annotation.</title>
        <authorList>
            <consortium name="The Broad Institute Genomics Platform"/>
            <consortium name="The Broad Institute Genome Sequencing Center for Infectious Disease"/>
            <person name="Wu L."/>
            <person name="Ma J."/>
        </authorList>
    </citation>
    <scope>NUCLEOTIDE SEQUENCE [LARGE SCALE GENOMIC DNA]</scope>
    <source>
        <strain evidence="18">JCM 17555</strain>
    </source>
</reference>
<sequence length="972" mass="104759">MLKLSAKDISLHATASDKAAVIRQIADAMVASGLVDPAYEQGMLAREQQTSTYLGNGIAIPHGTTETRDLVRQTGIKVFRFPEGIAWGDSGDEPQQIVHTAIGIAAKSDEHLSILRQLTHVIGDEALAQRLHTSEDVEEVRQLLTGELAGERTAGGDFLLTKDQVRLRSDASTFMEAVSIAAALLWTNKSLTQAELAMLPSVNPFHLGGGVWLSTLRTGAANGGAAVVQLKTPLQFSGERLHMLIAIATQSEHHRPLLDRLADLMMSHTLDELTKASRAADVVRLLMATELKGQQVVCRLAMPHGLHARPAAILAKLAKGYESQIWVENLDGSGSEVSAQSVTKLISLGAGLGDRLRLTMDGPEAEAALANICEAIAGGLGDPVIQLPEHDEDLAQTLQPALEPLTAGESLHGLQGAPGVAIGQAHVMTDTVFSFARQQGPAVRELERLQHAIDQVSGALQNKLARTTNTDLAQIIAMHLELVQDPEIRRDAEQHIKTGDSAEWGWQQSFEALAETQEQSTELLLAERAIDIRDVGNQVLGELTGQGTQARVNEEHILICEEITPTEISECDPAKVKAIVSAAGGITSHAAILARSLGIPLLVACGPRVMTVTEGTSLIVNCEARTVIIAPDDETLAHARFVIADEQRLNEQAHAQRLEPAITTDGHRVEVMANLTAAKAVNAAIEIGCEGVGLFRSEFIYMAHAQEPSIEAQQAEYASVMDQLGSERPLIVRTLDIGGDKPLPYMPMDEEENPFLGIRGVRLSLRYPDTLKRQLHALLRAANGRLLRIMFPMVTDLNEWRQIRAIYREVAAGYPEAQIELGIMIEVPSAALMAEAFAPELDFFSVGTNDLTQYTLAIDRGHPVLSRQADAISPAVLKLIDLTVQAADRHGIWVGVCGELASDPLGATILTGLGVRELSMSARAIPRIKARLRTISLPDARSLAARALVAESSEAVRELLAPASQTREHAHV</sequence>
<dbReference type="EMBL" id="BAABBO010000002">
    <property type="protein sequence ID" value="GAA3953189.1"/>
    <property type="molecule type" value="Genomic_DNA"/>
</dbReference>
<dbReference type="InterPro" id="IPR000032">
    <property type="entry name" value="HPr-like"/>
</dbReference>
<dbReference type="Gene3D" id="1.10.274.10">
    <property type="entry name" value="PtsI, HPr-binding domain"/>
    <property type="match status" value="1"/>
</dbReference>
<dbReference type="Pfam" id="PF02896">
    <property type="entry name" value="PEP-utilizers_C"/>
    <property type="match status" value="1"/>
</dbReference>
<dbReference type="SUPFAM" id="SSF55594">
    <property type="entry name" value="HPr-like"/>
    <property type="match status" value="1"/>
</dbReference>
<comment type="catalytic activity">
    <reaction evidence="1">
        <text>L-histidyl-[protein] + phosphoenolpyruvate = N(pros)-phospho-L-histidyl-[protein] + pyruvate</text>
        <dbReference type="Rhea" id="RHEA:23880"/>
        <dbReference type="Rhea" id="RHEA-COMP:9745"/>
        <dbReference type="Rhea" id="RHEA-COMP:9746"/>
        <dbReference type="ChEBI" id="CHEBI:15361"/>
        <dbReference type="ChEBI" id="CHEBI:29979"/>
        <dbReference type="ChEBI" id="CHEBI:58702"/>
        <dbReference type="ChEBI" id="CHEBI:64837"/>
        <dbReference type="EC" id="2.7.3.9"/>
    </reaction>
</comment>
<dbReference type="RefSeq" id="WP_344803983.1">
    <property type="nucleotide sequence ID" value="NZ_BAABBO010000002.1"/>
</dbReference>
<keyword evidence="12" id="KW-0479">Metal-binding</keyword>
<comment type="cofactor">
    <cofactor evidence="2">
        <name>Mg(2+)</name>
        <dbReference type="ChEBI" id="CHEBI:18420"/>
    </cofactor>
</comment>
<dbReference type="InterPro" id="IPR036637">
    <property type="entry name" value="Phosphohistidine_dom_sf"/>
</dbReference>
<evidence type="ECO:0000256" key="6">
    <source>
        <dbReference type="ARBA" id="ARBA00022448"/>
    </source>
</evidence>
<evidence type="ECO:0000256" key="9">
    <source>
        <dbReference type="ARBA" id="ARBA00022597"/>
    </source>
</evidence>
<evidence type="ECO:0000259" key="15">
    <source>
        <dbReference type="PROSITE" id="PS51094"/>
    </source>
</evidence>
<dbReference type="InterPro" id="IPR008731">
    <property type="entry name" value="PTS_EIN"/>
</dbReference>
<evidence type="ECO:0000256" key="12">
    <source>
        <dbReference type="ARBA" id="ARBA00022723"/>
    </source>
</evidence>
<keyword evidence="6" id="KW-0813">Transport</keyword>
<dbReference type="Gene3D" id="3.40.930.10">
    <property type="entry name" value="Mannitol-specific EII, Chain A"/>
    <property type="match status" value="2"/>
</dbReference>
<dbReference type="InterPro" id="IPR050499">
    <property type="entry name" value="PEP-utilizing_PTS_enzyme"/>
</dbReference>
<dbReference type="PROSITE" id="PS00372">
    <property type="entry name" value="PTS_EIIA_TYPE_2_HIS"/>
    <property type="match status" value="1"/>
</dbReference>
<keyword evidence="7" id="KW-0963">Cytoplasm</keyword>
<dbReference type="Gene3D" id="3.30.1340.10">
    <property type="entry name" value="HPr-like"/>
    <property type="match status" value="1"/>
</dbReference>
<dbReference type="InterPro" id="IPR040442">
    <property type="entry name" value="Pyrv_kinase-like_dom_sf"/>
</dbReference>
<keyword evidence="10" id="KW-0808">Transferase</keyword>
<dbReference type="PROSITE" id="PS51094">
    <property type="entry name" value="PTS_EIIA_TYPE_2"/>
    <property type="match status" value="1"/>
</dbReference>
<evidence type="ECO:0000313" key="18">
    <source>
        <dbReference type="Proteomes" id="UP001501337"/>
    </source>
</evidence>
<keyword evidence="8" id="KW-0597">Phosphoprotein</keyword>
<proteinExistence type="inferred from homology"/>
<evidence type="ECO:0000256" key="14">
    <source>
        <dbReference type="ARBA" id="ARBA00022842"/>
    </source>
</evidence>
<keyword evidence="14" id="KW-0460">Magnesium</keyword>
<dbReference type="InterPro" id="IPR015813">
    <property type="entry name" value="Pyrv/PenolPyrv_kinase-like_dom"/>
</dbReference>
<dbReference type="SUPFAM" id="SSF55804">
    <property type="entry name" value="Phoshotransferase/anion transport protein"/>
    <property type="match status" value="2"/>
</dbReference>
<dbReference type="InterPro" id="IPR036618">
    <property type="entry name" value="PtsI_HPr-bd_sf"/>
</dbReference>
<dbReference type="PANTHER" id="PTHR46244:SF6">
    <property type="entry name" value="PHOSPHOENOLPYRUVATE-PROTEIN PHOSPHOTRANSFERASE"/>
    <property type="match status" value="1"/>
</dbReference>
<evidence type="ECO:0000256" key="7">
    <source>
        <dbReference type="ARBA" id="ARBA00022490"/>
    </source>
</evidence>
<keyword evidence="13" id="KW-0418">Kinase</keyword>
<dbReference type="Gene3D" id="3.50.30.10">
    <property type="entry name" value="Phosphohistidine domain"/>
    <property type="match status" value="1"/>
</dbReference>
<dbReference type="PANTHER" id="PTHR46244">
    <property type="entry name" value="PHOSPHOENOLPYRUVATE-PROTEIN PHOSPHOTRANSFERASE"/>
    <property type="match status" value="1"/>
</dbReference>
<dbReference type="InterPro" id="IPR002178">
    <property type="entry name" value="PTS_EIIA_type-2_dom"/>
</dbReference>
<feature type="domain" description="HPr" evidence="16">
    <location>
        <begin position="291"/>
        <end position="383"/>
    </location>
</feature>
<dbReference type="Pfam" id="PF00391">
    <property type="entry name" value="PEP-utilizers"/>
    <property type="match status" value="1"/>
</dbReference>
<dbReference type="CDD" id="cd00367">
    <property type="entry name" value="PTS-HPr_like"/>
    <property type="match status" value="1"/>
</dbReference>
<dbReference type="CDD" id="cd00211">
    <property type="entry name" value="PTS_IIA_fru"/>
    <property type="match status" value="1"/>
</dbReference>
<evidence type="ECO:0000259" key="16">
    <source>
        <dbReference type="PROSITE" id="PS51350"/>
    </source>
</evidence>
<dbReference type="InterPro" id="IPR018274">
    <property type="entry name" value="PEP_util_AS"/>
</dbReference>
<evidence type="ECO:0000256" key="1">
    <source>
        <dbReference type="ARBA" id="ARBA00000683"/>
    </source>
</evidence>
<comment type="caution">
    <text evidence="17">The sequence shown here is derived from an EMBL/GenBank/DDBJ whole genome shotgun (WGS) entry which is preliminary data.</text>
</comment>
<dbReference type="InterPro" id="IPR001020">
    <property type="entry name" value="PTS_HPr_His_P_site"/>
</dbReference>
<evidence type="ECO:0000256" key="5">
    <source>
        <dbReference type="ARBA" id="ARBA00012232"/>
    </source>
</evidence>